<accession>A0ABD5QDW7</accession>
<organism evidence="3 4">
    <name type="scientific">Saliphagus infecundisoli</name>
    <dbReference type="NCBI Taxonomy" id="1849069"/>
    <lineage>
        <taxon>Archaea</taxon>
        <taxon>Methanobacteriati</taxon>
        <taxon>Methanobacteriota</taxon>
        <taxon>Stenosarchaea group</taxon>
        <taxon>Halobacteria</taxon>
        <taxon>Halobacteriales</taxon>
        <taxon>Natrialbaceae</taxon>
        <taxon>Saliphagus</taxon>
    </lineage>
</organism>
<feature type="transmembrane region" description="Helical" evidence="1">
    <location>
        <begin position="63"/>
        <end position="81"/>
    </location>
</feature>
<reference evidence="3 4" key="1">
    <citation type="journal article" date="2019" name="Int. J. Syst. Evol. Microbiol.">
        <title>The Global Catalogue of Microorganisms (GCM) 10K type strain sequencing project: providing services to taxonomists for standard genome sequencing and annotation.</title>
        <authorList>
            <consortium name="The Broad Institute Genomics Platform"/>
            <consortium name="The Broad Institute Genome Sequencing Center for Infectious Disease"/>
            <person name="Wu L."/>
            <person name="Ma J."/>
        </authorList>
    </citation>
    <scope>NUCLEOTIDE SEQUENCE [LARGE SCALE GENOMIC DNA]</scope>
    <source>
        <strain evidence="3 4">CGMCC 1.15824</strain>
    </source>
</reference>
<proteinExistence type="predicted"/>
<keyword evidence="1" id="KW-0472">Membrane</keyword>
<feature type="transmembrane region" description="Helical" evidence="1">
    <location>
        <begin position="93"/>
        <end position="111"/>
    </location>
</feature>
<evidence type="ECO:0000313" key="4">
    <source>
        <dbReference type="Proteomes" id="UP001595925"/>
    </source>
</evidence>
<keyword evidence="4" id="KW-1185">Reference proteome</keyword>
<dbReference type="Proteomes" id="UP001595925">
    <property type="component" value="Unassembled WGS sequence"/>
</dbReference>
<sequence length="155" mass="15410">MTPPRERRYLLGLAVVVAAYAVAVGPLAGIPAGLATAAVGYWLGTPYAVAAGHVLLLPIFPDGAHPLSVGLVEAGFLALLVFESPATPAPRRFATAGVAAAAGLGALAWGLGATQSVPVAAAVLLLAFGATVYGLHRYGLLATGGLTTTDTPTEP</sequence>
<dbReference type="EMBL" id="JBHSJG010000032">
    <property type="protein sequence ID" value="MFC4987828.1"/>
    <property type="molecule type" value="Genomic_DNA"/>
</dbReference>
<gene>
    <name evidence="3" type="ORF">ACFPFO_08625</name>
</gene>
<dbReference type="Pfam" id="PF26496">
    <property type="entry name" value="DUF8163"/>
    <property type="match status" value="1"/>
</dbReference>
<dbReference type="RefSeq" id="WP_224828311.1">
    <property type="nucleotide sequence ID" value="NZ_JAIVEF010000005.1"/>
</dbReference>
<feature type="domain" description="DUF8163" evidence="2">
    <location>
        <begin position="10"/>
        <end position="151"/>
    </location>
</feature>
<feature type="transmembrane region" description="Helical" evidence="1">
    <location>
        <begin position="117"/>
        <end position="135"/>
    </location>
</feature>
<evidence type="ECO:0000259" key="2">
    <source>
        <dbReference type="Pfam" id="PF26496"/>
    </source>
</evidence>
<dbReference type="InterPro" id="IPR058477">
    <property type="entry name" value="DUF8163"/>
</dbReference>
<dbReference type="AlphaFoldDB" id="A0ABD5QDW7"/>
<dbReference type="InterPro" id="IPR006311">
    <property type="entry name" value="TAT_signal"/>
</dbReference>
<keyword evidence="1" id="KW-0812">Transmembrane</keyword>
<keyword evidence="1" id="KW-1133">Transmembrane helix</keyword>
<feature type="transmembrane region" description="Helical" evidence="1">
    <location>
        <begin position="12"/>
        <end position="43"/>
    </location>
</feature>
<comment type="caution">
    <text evidence="3">The sequence shown here is derived from an EMBL/GenBank/DDBJ whole genome shotgun (WGS) entry which is preliminary data.</text>
</comment>
<protein>
    <recommendedName>
        <fullName evidence="2">DUF8163 domain-containing protein</fullName>
    </recommendedName>
</protein>
<evidence type="ECO:0000256" key="1">
    <source>
        <dbReference type="SAM" id="Phobius"/>
    </source>
</evidence>
<evidence type="ECO:0000313" key="3">
    <source>
        <dbReference type="EMBL" id="MFC4987828.1"/>
    </source>
</evidence>
<dbReference type="PROSITE" id="PS51318">
    <property type="entry name" value="TAT"/>
    <property type="match status" value="1"/>
</dbReference>
<name>A0ABD5QDW7_9EURY</name>